<feature type="compositionally biased region" description="Basic and acidic residues" evidence="4">
    <location>
        <begin position="201"/>
        <end position="215"/>
    </location>
</feature>
<dbReference type="Pfam" id="PF04615">
    <property type="entry name" value="Utp14"/>
    <property type="match status" value="1"/>
</dbReference>
<evidence type="ECO:0000256" key="4">
    <source>
        <dbReference type="SAM" id="MobiDB-lite"/>
    </source>
</evidence>
<comment type="subcellular location">
    <subcellularLocation>
        <location evidence="1">Nucleus</location>
        <location evidence="1">Nucleolus</location>
    </subcellularLocation>
</comment>
<feature type="region of interest" description="Disordered" evidence="4">
    <location>
        <begin position="496"/>
        <end position="523"/>
    </location>
</feature>
<name>A0A232LQI7_9EURO</name>
<keyword evidence="2" id="KW-0597">Phosphoprotein</keyword>
<feature type="compositionally biased region" description="Basic and acidic residues" evidence="4">
    <location>
        <begin position="500"/>
        <end position="521"/>
    </location>
</feature>
<keyword evidence="3" id="KW-0539">Nucleus</keyword>
<dbReference type="GO" id="GO:0032040">
    <property type="term" value="C:small-subunit processome"/>
    <property type="evidence" value="ECO:0007669"/>
    <property type="project" value="InterPro"/>
</dbReference>
<reference evidence="5 6" key="1">
    <citation type="journal article" date="2015" name="Environ. Microbiol.">
        <title>Metagenome sequence of Elaphomyces granulatus from sporocarp tissue reveals Ascomycota ectomycorrhizal fingerprints of genome expansion and a Proteobacteria-rich microbiome.</title>
        <authorList>
            <person name="Quandt C.A."/>
            <person name="Kohler A."/>
            <person name="Hesse C.N."/>
            <person name="Sharpton T.J."/>
            <person name="Martin F."/>
            <person name="Spatafora J.W."/>
        </authorList>
    </citation>
    <scope>NUCLEOTIDE SEQUENCE [LARGE SCALE GENOMIC DNA]</scope>
    <source>
        <strain evidence="5 6">OSC145934</strain>
    </source>
</reference>
<dbReference type="PANTHER" id="PTHR14150">
    <property type="entry name" value="U3 SMALL NUCLEOLAR RNA-ASSOCIATED PROTEIN 14"/>
    <property type="match status" value="1"/>
</dbReference>
<proteinExistence type="predicted"/>
<evidence type="ECO:0000313" key="6">
    <source>
        <dbReference type="Proteomes" id="UP000243515"/>
    </source>
</evidence>
<protein>
    <submittedName>
        <fullName evidence="5">Uncharacterized protein</fullName>
    </submittedName>
</protein>
<keyword evidence="6" id="KW-1185">Reference proteome</keyword>
<dbReference type="AlphaFoldDB" id="A0A232LQI7"/>
<dbReference type="EMBL" id="NPHW01005839">
    <property type="protein sequence ID" value="OXV06364.1"/>
    <property type="molecule type" value="Genomic_DNA"/>
</dbReference>
<sequence>MPGRHANLRGPKDKPFQQKKKQKTSRGLDALAIAESQYPQKPKFRRHRLGDIDEGPKRKRAAVDNRRDPEGSNAKRPRTHNDLSDAGVNGGSDSEGNAWELGKVPVDDDSELDSDEAMGSSDEEKFEGFIFRGSSSTESKPKPKPKLQHGSASTGGNGEKGAIANYDYAIGLSEDECVGDLGEESVDLATAWDMNSNSDDFSDKPKESNDNKPEIASETSELGDASDDSFSDESCLSVSDEEGATTERGLSELQSFVNAMGPGTVHKRALKLRNGQEQQAPTEYGLVSTRKLTVADLLPSITNPLLKSSLKLLDPDISSQKSKSTGLAGKLAAPLPKRQQDRLDRVAAYKKSKETLDRWIETVKANRRAEHLFFPHPELKSQQSQRLGPVKSQTELENTIQEILVENGLVDSNEKDAEELIEATEELETRKLALGEMRARIAELRKRRDLLFREELRAKRIKKIKSKSYRRVHRKERERMAQAERQALMEAGVNLDEEERERNDRRRAEARMNAKHRESKWAKSLKQTGRTVWDEEARISATDMTRREEELRRRIEGKQVTASDYLGSSSSDLDDHEDQWPQEDYSDAEARILLNKLSELDGGGDGPIDVTSRHSKLLSMKFMKNAEAAQKLQNDTEINTLRQKLEGENLPSDSEVETGRRKFGHSQDEKFRKQRPSHPKNEFEEELDSDEETSKHLDSEHDDRAGANRHGSQKGNISSPAVLSHQRRDKKVESSPVENPWLTQSCGKDRGGAKSTNDTLDILLEHSVSIAPHKSGSRMGVDERQAPKIQLEVHHAPDANIHDESSSDDAHTPVLLRNHDLVKMAFAGDEVVADFEKEKLEAVEEEGDKIIDNTLPGWGCWTGKGISKKQQKRQKRFFTSVEGVKPENRKDAKLARVIINEKRIRKNTKYLASQLPHPFESKQQYERSLRVPIGPEWTTKETFQNSTKPRLIVKQGVIKPLTKPLI</sequence>
<evidence type="ECO:0000256" key="1">
    <source>
        <dbReference type="ARBA" id="ARBA00004604"/>
    </source>
</evidence>
<dbReference type="GO" id="GO:0006364">
    <property type="term" value="P:rRNA processing"/>
    <property type="evidence" value="ECO:0007669"/>
    <property type="project" value="InterPro"/>
</dbReference>
<feature type="region of interest" description="Disordered" evidence="4">
    <location>
        <begin position="642"/>
        <end position="754"/>
    </location>
</feature>
<evidence type="ECO:0000256" key="3">
    <source>
        <dbReference type="ARBA" id="ARBA00023242"/>
    </source>
</evidence>
<dbReference type="Proteomes" id="UP000243515">
    <property type="component" value="Unassembled WGS sequence"/>
</dbReference>
<feature type="compositionally biased region" description="Basic and acidic residues" evidence="4">
    <location>
        <begin position="692"/>
        <end position="706"/>
    </location>
</feature>
<feature type="region of interest" description="Disordered" evidence="4">
    <location>
        <begin position="190"/>
        <end position="251"/>
    </location>
</feature>
<gene>
    <name evidence="5" type="ORF">Egran_05868</name>
</gene>
<feature type="compositionally biased region" description="Basic and acidic residues" evidence="4">
    <location>
        <begin position="49"/>
        <end position="70"/>
    </location>
</feature>
<feature type="region of interest" description="Disordered" evidence="4">
    <location>
        <begin position="1"/>
        <end position="162"/>
    </location>
</feature>
<accession>A0A232LQI7</accession>
<dbReference type="OrthoDB" id="277439at2759"/>
<comment type="caution">
    <text evidence="5">The sequence shown here is derived from an EMBL/GenBank/DDBJ whole genome shotgun (WGS) entry which is preliminary data.</text>
</comment>
<feature type="compositionally biased region" description="Acidic residues" evidence="4">
    <location>
        <begin position="107"/>
        <end position="116"/>
    </location>
</feature>
<evidence type="ECO:0000256" key="2">
    <source>
        <dbReference type="ARBA" id="ARBA00022553"/>
    </source>
</evidence>
<organism evidence="5 6">
    <name type="scientific">Elaphomyces granulatus</name>
    <dbReference type="NCBI Taxonomy" id="519963"/>
    <lineage>
        <taxon>Eukaryota</taxon>
        <taxon>Fungi</taxon>
        <taxon>Dikarya</taxon>
        <taxon>Ascomycota</taxon>
        <taxon>Pezizomycotina</taxon>
        <taxon>Eurotiomycetes</taxon>
        <taxon>Eurotiomycetidae</taxon>
        <taxon>Eurotiales</taxon>
        <taxon>Elaphomycetaceae</taxon>
        <taxon>Elaphomyces</taxon>
    </lineage>
</organism>
<feature type="region of interest" description="Disordered" evidence="4">
    <location>
        <begin position="562"/>
        <end position="581"/>
    </location>
</feature>
<dbReference type="PANTHER" id="PTHR14150:SF12">
    <property type="entry name" value="U3 SMALL NUCLEOLAR RNA-ASSOCIATED PROTEIN 14 HOMOLOG A"/>
    <property type="match status" value="1"/>
</dbReference>
<feature type="compositionally biased region" description="Basic and acidic residues" evidence="4">
    <location>
        <begin position="657"/>
        <end position="671"/>
    </location>
</feature>
<evidence type="ECO:0000313" key="5">
    <source>
        <dbReference type="EMBL" id="OXV06364.1"/>
    </source>
</evidence>
<feature type="compositionally biased region" description="Acidic residues" evidence="4">
    <location>
        <begin position="572"/>
        <end position="581"/>
    </location>
</feature>
<dbReference type="InterPro" id="IPR006709">
    <property type="entry name" value="SSU_processome_Utp14"/>
</dbReference>